<evidence type="ECO:0000259" key="7">
    <source>
        <dbReference type="Pfam" id="PF01281"/>
    </source>
</evidence>
<dbReference type="GO" id="GO:1990904">
    <property type="term" value="C:ribonucleoprotein complex"/>
    <property type="evidence" value="ECO:0007669"/>
    <property type="project" value="UniProtKB-KW"/>
</dbReference>
<evidence type="ECO:0000256" key="3">
    <source>
        <dbReference type="ARBA" id="ARBA00022884"/>
    </source>
</evidence>
<dbReference type="Gene3D" id="3.40.5.10">
    <property type="entry name" value="Ribosomal protein L9, N-terminal domain"/>
    <property type="match status" value="1"/>
</dbReference>
<dbReference type="AlphaFoldDB" id="A0A382PF81"/>
<dbReference type="FunFam" id="3.10.430.100:FF:000006">
    <property type="entry name" value="50S ribosomal protein L9"/>
    <property type="match status" value="1"/>
</dbReference>
<evidence type="ECO:0000256" key="4">
    <source>
        <dbReference type="ARBA" id="ARBA00022980"/>
    </source>
</evidence>
<sequence length="139" mass="15289">VDSLGQAGEIVQVPDGFARNALIPQHNALIATDVNVAQYESRRRLHDAAADREQRGAAELAQTLEKTSITAQVKVGEGDRLFGSVTAQNIADLLKEQGHDIDRRKVDLDEPIRSLGVYTVALRLHPEVTAMVKLWIVKE</sequence>
<dbReference type="GO" id="GO:0003735">
    <property type="term" value="F:structural constituent of ribosome"/>
    <property type="evidence" value="ECO:0007669"/>
    <property type="project" value="InterPro"/>
</dbReference>
<feature type="non-terminal residue" evidence="9">
    <location>
        <position position="1"/>
    </location>
</feature>
<evidence type="ECO:0000256" key="6">
    <source>
        <dbReference type="ARBA" id="ARBA00035456"/>
    </source>
</evidence>
<protein>
    <recommendedName>
        <fullName evidence="6">50S ribosomal protein L9</fullName>
    </recommendedName>
</protein>
<reference evidence="9" key="1">
    <citation type="submission" date="2018-05" db="EMBL/GenBank/DDBJ databases">
        <authorList>
            <person name="Lanie J.A."/>
            <person name="Ng W.-L."/>
            <person name="Kazmierczak K.M."/>
            <person name="Andrzejewski T.M."/>
            <person name="Davidsen T.M."/>
            <person name="Wayne K.J."/>
            <person name="Tettelin H."/>
            <person name="Glass J.I."/>
            <person name="Rusch D."/>
            <person name="Podicherti R."/>
            <person name="Tsui H.-C.T."/>
            <person name="Winkler M.E."/>
        </authorList>
    </citation>
    <scope>NUCLEOTIDE SEQUENCE</scope>
</reference>
<dbReference type="InterPro" id="IPR020594">
    <property type="entry name" value="Ribosomal_bL9_bac/chp"/>
</dbReference>
<dbReference type="GO" id="GO:0005840">
    <property type="term" value="C:ribosome"/>
    <property type="evidence" value="ECO:0007669"/>
    <property type="project" value="UniProtKB-KW"/>
</dbReference>
<keyword evidence="3" id="KW-0694">RNA-binding</keyword>
<feature type="domain" description="Ribosomal protein L9" evidence="7">
    <location>
        <begin position="1"/>
        <end position="39"/>
    </location>
</feature>
<dbReference type="InterPro" id="IPR036935">
    <property type="entry name" value="Ribosomal_bL9_N_sf"/>
</dbReference>
<evidence type="ECO:0000256" key="2">
    <source>
        <dbReference type="ARBA" id="ARBA00022730"/>
    </source>
</evidence>
<accession>A0A382PF81</accession>
<evidence type="ECO:0000256" key="5">
    <source>
        <dbReference type="ARBA" id="ARBA00023274"/>
    </source>
</evidence>
<dbReference type="InterPro" id="IPR009027">
    <property type="entry name" value="Ribosomal_bL9/RNase_H1_N"/>
</dbReference>
<feature type="domain" description="Large ribosomal subunit protein bL9 C-terminal" evidence="8">
    <location>
        <begin position="57"/>
        <end position="137"/>
    </location>
</feature>
<dbReference type="NCBIfam" id="TIGR00158">
    <property type="entry name" value="L9"/>
    <property type="match status" value="1"/>
</dbReference>
<dbReference type="InterPro" id="IPR020069">
    <property type="entry name" value="Ribosomal_bL9_C"/>
</dbReference>
<dbReference type="GO" id="GO:0019843">
    <property type="term" value="F:rRNA binding"/>
    <property type="evidence" value="ECO:0007669"/>
    <property type="project" value="UniProtKB-KW"/>
</dbReference>
<keyword evidence="4" id="KW-0689">Ribosomal protein</keyword>
<gene>
    <name evidence="9" type="ORF">METZ01_LOCUS324212</name>
</gene>
<dbReference type="Gene3D" id="3.10.430.100">
    <property type="entry name" value="Ribosomal protein L9, C-terminal domain"/>
    <property type="match status" value="1"/>
</dbReference>
<dbReference type="InterPro" id="IPR020070">
    <property type="entry name" value="Ribosomal_bL9_N"/>
</dbReference>
<dbReference type="GO" id="GO:0006412">
    <property type="term" value="P:translation"/>
    <property type="evidence" value="ECO:0007669"/>
    <property type="project" value="InterPro"/>
</dbReference>
<dbReference type="Pfam" id="PF03948">
    <property type="entry name" value="Ribosomal_L9_C"/>
    <property type="match status" value="1"/>
</dbReference>
<name>A0A382PF81_9ZZZZ</name>
<dbReference type="EMBL" id="UINC01106592">
    <property type="protein sequence ID" value="SVC71358.1"/>
    <property type="molecule type" value="Genomic_DNA"/>
</dbReference>
<evidence type="ECO:0000256" key="1">
    <source>
        <dbReference type="ARBA" id="ARBA00010605"/>
    </source>
</evidence>
<dbReference type="InterPro" id="IPR036791">
    <property type="entry name" value="Ribosomal_bL9_C_sf"/>
</dbReference>
<proteinExistence type="inferred from homology"/>
<dbReference type="SUPFAM" id="SSF55658">
    <property type="entry name" value="L9 N-domain-like"/>
    <property type="match status" value="1"/>
</dbReference>
<evidence type="ECO:0000259" key="8">
    <source>
        <dbReference type="Pfam" id="PF03948"/>
    </source>
</evidence>
<comment type="similarity">
    <text evidence="1">Belongs to the bacterial ribosomal protein bL9 family.</text>
</comment>
<dbReference type="SUPFAM" id="SSF55653">
    <property type="entry name" value="Ribosomal protein L9 C-domain"/>
    <property type="match status" value="1"/>
</dbReference>
<organism evidence="9">
    <name type="scientific">marine metagenome</name>
    <dbReference type="NCBI Taxonomy" id="408172"/>
    <lineage>
        <taxon>unclassified sequences</taxon>
        <taxon>metagenomes</taxon>
        <taxon>ecological metagenomes</taxon>
    </lineage>
</organism>
<dbReference type="InterPro" id="IPR000244">
    <property type="entry name" value="Ribosomal_bL9"/>
</dbReference>
<dbReference type="PANTHER" id="PTHR21368">
    <property type="entry name" value="50S RIBOSOMAL PROTEIN L9"/>
    <property type="match status" value="1"/>
</dbReference>
<dbReference type="Pfam" id="PF01281">
    <property type="entry name" value="Ribosomal_L9_N"/>
    <property type="match status" value="1"/>
</dbReference>
<keyword evidence="5" id="KW-0687">Ribonucleoprotein</keyword>
<evidence type="ECO:0000313" key="9">
    <source>
        <dbReference type="EMBL" id="SVC71358.1"/>
    </source>
</evidence>
<keyword evidence="2" id="KW-0699">rRNA-binding</keyword>
<dbReference type="HAMAP" id="MF_00503">
    <property type="entry name" value="Ribosomal_bL9"/>
    <property type="match status" value="1"/>
</dbReference>